<dbReference type="EMBL" id="JAYGHG010000001">
    <property type="protein sequence ID" value="MEA5579764.1"/>
    <property type="molecule type" value="Genomic_DNA"/>
</dbReference>
<gene>
    <name evidence="1" type="ORF">VB620_00235</name>
</gene>
<reference evidence="1 2" key="1">
    <citation type="submission" date="2023-12" db="EMBL/GenBank/DDBJ databases">
        <title>Baltic Sea Cyanobacteria.</title>
        <authorList>
            <person name="Delbaje E."/>
            <person name="Fewer D.P."/>
            <person name="Shishido T.K."/>
        </authorList>
    </citation>
    <scope>NUCLEOTIDE SEQUENCE [LARGE SCALE GENOMIC DNA]</scope>
    <source>
        <strain evidence="1 2">UHCC-0300</strain>
    </source>
</reference>
<accession>A0ABU5U8B8</accession>
<protein>
    <submittedName>
        <fullName evidence="1">Uncharacterized protein</fullName>
    </submittedName>
</protein>
<dbReference type="RefSeq" id="WP_323194112.1">
    <property type="nucleotide sequence ID" value="NZ_JAYGHG010000001.1"/>
</dbReference>
<evidence type="ECO:0000313" key="1">
    <source>
        <dbReference type="EMBL" id="MEA5579764.1"/>
    </source>
</evidence>
<evidence type="ECO:0000313" key="2">
    <source>
        <dbReference type="Proteomes" id="UP001302120"/>
    </source>
</evidence>
<name>A0ABU5U8B8_9CYAN</name>
<sequence length="286" mass="31448">MLNRLNTNHFSRCVSFANGNNSLIPKRWKSKGITALALGTLLLSGCNNGFREAVAPESPDNVVTEEVSDMTNQLIGQTVTIRSKPIRLVSPTSFTVTDQKLFSGDNILVVNATGEPFTLPDGQDIEIQATGEVRQFVLAEINRDYKLNLQSDLYSEYENQPVIIAQSMALAPQPGDIISNPTTYYGKTLAVAGEVADTKNQLSFTLNEDQLLGGEKLLVLRTDPQPSISDQESIVVTGVLRPFVVAELERDYDLTWDLNVQRQLEVEYSNQPVIVADGVYPSAVDQ</sequence>
<comment type="caution">
    <text evidence="1">The sequence shown here is derived from an EMBL/GenBank/DDBJ whole genome shotgun (WGS) entry which is preliminary data.</text>
</comment>
<dbReference type="Proteomes" id="UP001302120">
    <property type="component" value="Unassembled WGS sequence"/>
</dbReference>
<proteinExistence type="predicted"/>
<keyword evidence="2" id="KW-1185">Reference proteome</keyword>
<organism evidence="1 2">
    <name type="scientific">Nodularia harveyana UHCC-0300</name>
    <dbReference type="NCBI Taxonomy" id="2974287"/>
    <lineage>
        <taxon>Bacteria</taxon>
        <taxon>Bacillati</taxon>
        <taxon>Cyanobacteriota</taxon>
        <taxon>Cyanophyceae</taxon>
        <taxon>Nostocales</taxon>
        <taxon>Nodulariaceae</taxon>
        <taxon>Nodularia</taxon>
    </lineage>
</organism>